<name>A0A073HZQ2_9SPIT</name>
<reference evidence="3" key="1">
    <citation type="journal article" date="2014" name="Cell">
        <title>The Architecture of a Scrambled Genome Reveals Massive Levels of Genomic Rearrangement during Development.</title>
        <authorList>
            <person name="Chen X."/>
            <person name="Bracht J.R."/>
            <person name="Goldman A.D."/>
            <person name="Dolzhenko E."/>
            <person name="Clay D.M."/>
            <person name="Swart E.C."/>
            <person name="Perlman D.H."/>
            <person name="Doak T.G."/>
            <person name="Stuart A."/>
            <person name="Amemiya C.T."/>
            <person name="Sebra R.P."/>
            <person name="Landweber L.F."/>
        </authorList>
    </citation>
    <scope>NUCLEOTIDE SEQUENCE [LARGE SCALE GENOMIC DNA]</scope>
    <source>
        <strain evidence="3">JRB310</strain>
    </source>
</reference>
<evidence type="ECO:0000313" key="3">
    <source>
        <dbReference type="Proteomes" id="UP000053232"/>
    </source>
</evidence>
<dbReference type="Proteomes" id="UP000053232">
    <property type="component" value="Unassembled WGS sequence"/>
</dbReference>
<keyword evidence="3" id="KW-1185">Reference proteome</keyword>
<feature type="compositionally biased region" description="Low complexity" evidence="1">
    <location>
        <begin position="80"/>
        <end position="92"/>
    </location>
</feature>
<evidence type="ECO:0000256" key="1">
    <source>
        <dbReference type="SAM" id="MobiDB-lite"/>
    </source>
</evidence>
<sequence>MDDEKKEKEQKEQKSEKKSKKKRKIKNQLKSLIKSNQEALQQSVNKEKTKSKPAKPETKLKFKSAEESPKQANCRKASNESVKSEVSSQSSLLKEEKQVKLQKMLSESINSYSLDKAYESVGIQTPSHMLSQKNLPIVDLSRSSSAKSSALVCPVKIITTSQKVNTNSESNTSSFFQKFEQK</sequence>
<comment type="caution">
    <text evidence="2">The sequence shown here is derived from an EMBL/GenBank/DDBJ whole genome shotgun (WGS) entry which is preliminary data.</text>
</comment>
<dbReference type="AlphaFoldDB" id="A0A073HZQ2"/>
<proteinExistence type="predicted"/>
<feature type="compositionally biased region" description="Basic residues" evidence="1">
    <location>
        <begin position="17"/>
        <end position="27"/>
    </location>
</feature>
<evidence type="ECO:0000313" key="2">
    <source>
        <dbReference type="EMBL" id="KEJ82914.1"/>
    </source>
</evidence>
<feature type="region of interest" description="Disordered" evidence="1">
    <location>
        <begin position="1"/>
        <end position="94"/>
    </location>
</feature>
<accession>A0A073HZQ2</accession>
<organism evidence="2 3">
    <name type="scientific">Oxytricha trifallax</name>
    <dbReference type="NCBI Taxonomy" id="1172189"/>
    <lineage>
        <taxon>Eukaryota</taxon>
        <taxon>Sar</taxon>
        <taxon>Alveolata</taxon>
        <taxon>Ciliophora</taxon>
        <taxon>Intramacronucleata</taxon>
        <taxon>Spirotrichea</taxon>
        <taxon>Stichotrichia</taxon>
        <taxon>Sporadotrichida</taxon>
        <taxon>Oxytrichidae</taxon>
        <taxon>Oxytrichinae</taxon>
        <taxon>Oxytricha</taxon>
    </lineage>
</organism>
<protein>
    <submittedName>
        <fullName evidence="2">Uncharacterized protein</fullName>
    </submittedName>
</protein>
<feature type="compositionally biased region" description="Basic and acidic residues" evidence="1">
    <location>
        <begin position="45"/>
        <end position="69"/>
    </location>
</feature>
<dbReference type="EMBL" id="ARYC01002125">
    <property type="protein sequence ID" value="KEJ82914.1"/>
    <property type="molecule type" value="Genomic_DNA"/>
</dbReference>
<feature type="compositionally biased region" description="Polar residues" evidence="1">
    <location>
        <begin position="33"/>
        <end position="44"/>
    </location>
</feature>
<feature type="compositionally biased region" description="Basic and acidic residues" evidence="1">
    <location>
        <begin position="1"/>
        <end position="16"/>
    </location>
</feature>
<gene>
    <name evidence="2" type="ORF">OXYTRIMIC_770</name>
</gene>